<accession>A0A328VJA6</accession>
<dbReference type="PANTHER" id="PTHR43252">
    <property type="entry name" value="TRANSCRIPTIONAL REGULATOR YQJI"/>
    <property type="match status" value="1"/>
</dbReference>
<name>A0A328VJA6_9CHLR</name>
<dbReference type="Pfam" id="PF03551">
    <property type="entry name" value="PadR"/>
    <property type="match status" value="1"/>
</dbReference>
<dbReference type="Gene3D" id="1.10.10.10">
    <property type="entry name" value="Winged helix-like DNA-binding domain superfamily/Winged helix DNA-binding domain"/>
    <property type="match status" value="1"/>
</dbReference>
<dbReference type="InterPro" id="IPR036390">
    <property type="entry name" value="WH_DNA-bd_sf"/>
</dbReference>
<protein>
    <recommendedName>
        <fullName evidence="6">PadR family transcriptional regulator</fullName>
    </recommendedName>
</protein>
<evidence type="ECO:0000259" key="2">
    <source>
        <dbReference type="Pfam" id="PF03551"/>
    </source>
</evidence>
<evidence type="ECO:0000313" key="5">
    <source>
        <dbReference type="Proteomes" id="UP000248706"/>
    </source>
</evidence>
<dbReference type="PANTHER" id="PTHR43252:SF2">
    <property type="entry name" value="TRANSCRIPTION REGULATOR, PADR-LIKE FAMILY"/>
    <property type="match status" value="1"/>
</dbReference>
<proteinExistence type="predicted"/>
<dbReference type="InterPro" id="IPR036388">
    <property type="entry name" value="WH-like_DNA-bd_sf"/>
</dbReference>
<keyword evidence="5" id="KW-1185">Reference proteome</keyword>
<comment type="caution">
    <text evidence="4">The sequence shown here is derived from an EMBL/GenBank/DDBJ whole genome shotgun (WGS) entry which is preliminary data.</text>
</comment>
<feature type="domain" description="Transcription regulator PadR N-terminal" evidence="2">
    <location>
        <begin position="34"/>
        <end position="107"/>
    </location>
</feature>
<evidence type="ECO:0008006" key="6">
    <source>
        <dbReference type="Google" id="ProtNLM"/>
    </source>
</evidence>
<gene>
    <name evidence="4" type="ORF">A4R35_16540</name>
</gene>
<dbReference type="RefSeq" id="WP_189361945.1">
    <property type="nucleotide sequence ID" value="NZ_MCIF01000002.1"/>
</dbReference>
<dbReference type="AlphaFoldDB" id="A0A328VJA6"/>
<sequence>MVEGLSHSAYEEEEGEEEVPPSSLASRNTLRYIILGLLGTRPMTGYDIKQAFDRAIASYWNAGSSQIYTTLKSLRHEGLVEVEVIEQKSRPNRKLYRLTPRGQAELDRWLSEPIPERFTKDEFLTKLFFCGETSDATALQHLLQHRESLLRQLQHMEWARQQYANRPTRRPRLLEYQMLVREYKEAVLRAGLEVTERAIAHLKQRLSDHG</sequence>
<feature type="domain" description="Transcription regulator PadR C-terminal" evidence="3">
    <location>
        <begin position="119"/>
        <end position="201"/>
    </location>
</feature>
<dbReference type="SUPFAM" id="SSF46785">
    <property type="entry name" value="Winged helix' DNA-binding domain"/>
    <property type="match status" value="1"/>
</dbReference>
<organism evidence="4 5">
    <name type="scientific">Thermogemmatispora tikiterensis</name>
    <dbReference type="NCBI Taxonomy" id="1825093"/>
    <lineage>
        <taxon>Bacteria</taxon>
        <taxon>Bacillati</taxon>
        <taxon>Chloroflexota</taxon>
        <taxon>Ktedonobacteria</taxon>
        <taxon>Thermogemmatisporales</taxon>
        <taxon>Thermogemmatisporaceae</taxon>
        <taxon>Thermogemmatispora</taxon>
    </lineage>
</organism>
<dbReference type="InterPro" id="IPR005149">
    <property type="entry name" value="Tscrpt_reg_PadR_N"/>
</dbReference>
<reference evidence="4 5" key="1">
    <citation type="submission" date="2016-08" db="EMBL/GenBank/DDBJ databases">
        <title>Analysis of Carbohydrate Active Enzymes in Thermogemmatispora T81 Reveals Carbohydrate Degradation Ability.</title>
        <authorList>
            <person name="Tomazini A."/>
            <person name="Lal S."/>
            <person name="Stott M."/>
            <person name="Henrissat B."/>
            <person name="Polikarpov I."/>
            <person name="Sparling R."/>
            <person name="Levin D.B."/>
        </authorList>
    </citation>
    <scope>NUCLEOTIDE SEQUENCE [LARGE SCALE GENOMIC DNA]</scope>
    <source>
        <strain evidence="4 5">T81</strain>
    </source>
</reference>
<dbReference type="InterPro" id="IPR018309">
    <property type="entry name" value="Tscrpt_reg_PadR_C"/>
</dbReference>
<evidence type="ECO:0000256" key="1">
    <source>
        <dbReference type="SAM" id="MobiDB-lite"/>
    </source>
</evidence>
<dbReference type="Pfam" id="PF10400">
    <property type="entry name" value="Vir_act_alpha_C"/>
    <property type="match status" value="1"/>
</dbReference>
<dbReference type="EMBL" id="MCIF01000002">
    <property type="protein sequence ID" value="RAQ97149.1"/>
    <property type="molecule type" value="Genomic_DNA"/>
</dbReference>
<evidence type="ECO:0000313" key="4">
    <source>
        <dbReference type="EMBL" id="RAQ97149.1"/>
    </source>
</evidence>
<evidence type="ECO:0000259" key="3">
    <source>
        <dbReference type="Pfam" id="PF10400"/>
    </source>
</evidence>
<feature type="region of interest" description="Disordered" evidence="1">
    <location>
        <begin position="1"/>
        <end position="23"/>
    </location>
</feature>
<dbReference type="Gene3D" id="6.10.140.190">
    <property type="match status" value="1"/>
</dbReference>
<dbReference type="Proteomes" id="UP000248706">
    <property type="component" value="Unassembled WGS sequence"/>
</dbReference>